<dbReference type="GO" id="GO:0019290">
    <property type="term" value="P:siderophore biosynthetic process"/>
    <property type="evidence" value="ECO:0007669"/>
    <property type="project" value="InterPro"/>
</dbReference>
<evidence type="ECO:0000256" key="3">
    <source>
        <dbReference type="ARBA" id="ARBA00020586"/>
    </source>
</evidence>
<evidence type="ECO:0000259" key="5">
    <source>
        <dbReference type="SMART" id="SM01006"/>
    </source>
</evidence>
<dbReference type="SMART" id="SM01006">
    <property type="entry name" value="AlcB"/>
    <property type="match status" value="1"/>
</dbReference>
<keyword evidence="6" id="KW-0808">Transferase</keyword>
<dbReference type="Proteomes" id="UP000317940">
    <property type="component" value="Unassembled WGS sequence"/>
</dbReference>
<dbReference type="SUPFAM" id="SSF55729">
    <property type="entry name" value="Acyl-CoA N-acyltransferases (Nat)"/>
    <property type="match status" value="1"/>
</dbReference>
<comment type="function">
    <text evidence="1">Acyltransferase required for the direct transfer of medium- to long-chain fatty acyl moieties from a carrier protein (MbtL) on to the epsilon-amino group of lysine residue in the mycobactin core.</text>
</comment>
<organism evidence="6 7">
    <name type="scientific">Kitasatospora viridis</name>
    <dbReference type="NCBI Taxonomy" id="281105"/>
    <lineage>
        <taxon>Bacteria</taxon>
        <taxon>Bacillati</taxon>
        <taxon>Actinomycetota</taxon>
        <taxon>Actinomycetes</taxon>
        <taxon>Kitasatosporales</taxon>
        <taxon>Streptomycetaceae</taxon>
        <taxon>Kitasatospora</taxon>
    </lineage>
</organism>
<name>A0A561TUY8_9ACTN</name>
<dbReference type="PANTHER" id="PTHR31438:SF1">
    <property type="entry name" value="LYSINE N-ACYLTRANSFERASE C17G9.06C-RELATED"/>
    <property type="match status" value="1"/>
</dbReference>
<evidence type="ECO:0000256" key="2">
    <source>
        <dbReference type="ARBA" id="ARBA00005102"/>
    </source>
</evidence>
<dbReference type="RefSeq" id="WP_145908586.1">
    <property type="nucleotide sequence ID" value="NZ_BAAAMZ010000002.1"/>
</dbReference>
<keyword evidence="7" id="KW-1185">Reference proteome</keyword>
<evidence type="ECO:0000256" key="1">
    <source>
        <dbReference type="ARBA" id="ARBA00003818"/>
    </source>
</evidence>
<reference evidence="6 7" key="1">
    <citation type="submission" date="2019-06" db="EMBL/GenBank/DDBJ databases">
        <title>Sequencing the genomes of 1000 actinobacteria strains.</title>
        <authorList>
            <person name="Klenk H.-P."/>
        </authorList>
    </citation>
    <scope>NUCLEOTIDE SEQUENCE [LARGE SCALE GENOMIC DNA]</scope>
    <source>
        <strain evidence="6 7">DSM 44826</strain>
    </source>
</reference>
<comment type="pathway">
    <text evidence="2">Siderophore biosynthesis; mycobactin biosynthesis.</text>
</comment>
<dbReference type="UniPathway" id="UPA00011"/>
<comment type="caution">
    <text evidence="6">The sequence shown here is derived from an EMBL/GenBank/DDBJ whole genome shotgun (WGS) entry which is preliminary data.</text>
</comment>
<dbReference type="InterPro" id="IPR016181">
    <property type="entry name" value="Acyl_CoA_acyltransferase"/>
</dbReference>
<evidence type="ECO:0000256" key="4">
    <source>
        <dbReference type="ARBA" id="ARBA00031122"/>
    </source>
</evidence>
<evidence type="ECO:0000313" key="7">
    <source>
        <dbReference type="Proteomes" id="UP000317940"/>
    </source>
</evidence>
<accession>A0A561TUY8</accession>
<dbReference type="EMBL" id="VIWT01000002">
    <property type="protein sequence ID" value="TWF90914.1"/>
    <property type="molecule type" value="Genomic_DNA"/>
</dbReference>
<proteinExistence type="predicted"/>
<gene>
    <name evidence="6" type="ORF">FHX73_1226</name>
</gene>
<dbReference type="InterPro" id="IPR019432">
    <property type="entry name" value="Acyltransferase_MbtK/IucB-like"/>
</dbReference>
<protein>
    <recommendedName>
        <fullName evidence="3">Lysine N-acyltransferase MbtK</fullName>
    </recommendedName>
    <alternativeName>
        <fullName evidence="4">Mycobactin synthase protein K</fullName>
    </alternativeName>
</protein>
<dbReference type="PANTHER" id="PTHR31438">
    <property type="entry name" value="LYSINE N-ACYLTRANSFERASE C17G9.06C-RELATED"/>
    <property type="match status" value="1"/>
</dbReference>
<evidence type="ECO:0000313" key="6">
    <source>
        <dbReference type="EMBL" id="TWF90914.1"/>
    </source>
</evidence>
<dbReference type="OrthoDB" id="5177616at2"/>
<sequence length="202" mass="22485">MTTSRQDPPTFQWTVPGFGALLLRPLDPDGDAAVVHSWVDDERARFWGMVGHTREQVREVYAYLDSLTTHHAHLLLREGEPVALFQTYQPEHDPLGEHYPVQDGDFGVHLLIAPTTGEPRPGHTAVLIGALLAAVLTDRGVRRIVAEPDSRNEASIARLRRTGFQPGPEVQLEHKRARLLFLAREDAERFCAEVLPAAPVPS</sequence>
<feature type="domain" description="Acyltransferase MbtK/IucB-like conserved" evidence="5">
    <location>
        <begin position="24"/>
        <end position="72"/>
    </location>
</feature>
<dbReference type="AlphaFoldDB" id="A0A561TUY8"/>
<dbReference type="GO" id="GO:0016410">
    <property type="term" value="F:N-acyltransferase activity"/>
    <property type="evidence" value="ECO:0007669"/>
    <property type="project" value="TreeGrafter"/>
</dbReference>
<dbReference type="Gene3D" id="3.40.630.30">
    <property type="match status" value="1"/>
</dbReference>
<dbReference type="Pfam" id="PF13523">
    <property type="entry name" value="Acetyltransf_8"/>
    <property type="match status" value="1"/>
</dbReference>